<dbReference type="AlphaFoldDB" id="A0A8I2B0P0"/>
<name>A0A8I2B0P0_PLESH</name>
<dbReference type="PANTHER" id="PTHR30443:SF0">
    <property type="entry name" value="PHOSPHOETHANOLAMINE TRANSFERASE EPTA"/>
    <property type="match status" value="1"/>
</dbReference>
<organism evidence="11 12">
    <name type="scientific">Plesiomonas shigelloides</name>
    <name type="common">Aeromonas shigelloides</name>
    <dbReference type="NCBI Taxonomy" id="703"/>
    <lineage>
        <taxon>Bacteria</taxon>
        <taxon>Pseudomonadati</taxon>
        <taxon>Pseudomonadota</taxon>
        <taxon>Gammaproteobacteria</taxon>
        <taxon>Enterobacterales</taxon>
        <taxon>Enterobacteriaceae</taxon>
        <taxon>Plesiomonas</taxon>
    </lineage>
</organism>
<evidence type="ECO:0000256" key="1">
    <source>
        <dbReference type="ARBA" id="ARBA00004429"/>
    </source>
</evidence>
<evidence type="ECO:0000313" key="12">
    <source>
        <dbReference type="Proteomes" id="UP000664658"/>
    </source>
</evidence>
<feature type="transmembrane region" description="Helical" evidence="8">
    <location>
        <begin position="42"/>
        <end position="63"/>
    </location>
</feature>
<accession>A0A8I2B0P0</accession>
<keyword evidence="2" id="KW-1003">Cell membrane</keyword>
<keyword evidence="4 11" id="KW-0808">Transferase</keyword>
<comment type="caution">
    <text evidence="11">The sequence shown here is derived from an EMBL/GenBank/DDBJ whole genome shotgun (WGS) entry which is preliminary data.</text>
</comment>
<dbReference type="GO" id="GO:0005886">
    <property type="term" value="C:plasma membrane"/>
    <property type="evidence" value="ECO:0007669"/>
    <property type="project" value="UniProtKB-SubCell"/>
</dbReference>
<evidence type="ECO:0000256" key="5">
    <source>
        <dbReference type="ARBA" id="ARBA00022692"/>
    </source>
</evidence>
<comment type="subcellular location">
    <subcellularLocation>
        <location evidence="1">Cell inner membrane</location>
        <topology evidence="1">Multi-pass membrane protein</topology>
    </subcellularLocation>
</comment>
<feature type="domain" description="Sulfatase N-terminal" evidence="9">
    <location>
        <begin position="235"/>
        <end position="524"/>
    </location>
</feature>
<proteinExistence type="predicted"/>
<reference evidence="11" key="1">
    <citation type="submission" date="2021-03" db="EMBL/GenBank/DDBJ databases">
        <title>Plesiomonas shigelloides zfcc0051, isolated from zebrafish feces.</title>
        <authorList>
            <person name="Vanderhoek Z."/>
            <person name="Gaulke C."/>
        </authorList>
    </citation>
    <scope>NUCLEOTIDE SEQUENCE</scope>
    <source>
        <strain evidence="11">Zfcc0051</strain>
    </source>
</reference>
<evidence type="ECO:0000256" key="7">
    <source>
        <dbReference type="ARBA" id="ARBA00023136"/>
    </source>
</evidence>
<dbReference type="InterPro" id="IPR058130">
    <property type="entry name" value="PEA_transf_C"/>
</dbReference>
<dbReference type="SUPFAM" id="SSF53649">
    <property type="entry name" value="Alkaline phosphatase-like"/>
    <property type="match status" value="1"/>
</dbReference>
<dbReference type="EMBL" id="JAFNAA010000001">
    <property type="protein sequence ID" value="MBO1106884.1"/>
    <property type="molecule type" value="Genomic_DNA"/>
</dbReference>
<evidence type="ECO:0000313" key="11">
    <source>
        <dbReference type="EMBL" id="MBO1106884.1"/>
    </source>
</evidence>
<dbReference type="Gene3D" id="3.40.720.10">
    <property type="entry name" value="Alkaline Phosphatase, subunit A"/>
    <property type="match status" value="1"/>
</dbReference>
<keyword evidence="5 8" id="KW-0812">Transmembrane</keyword>
<evidence type="ECO:0000256" key="4">
    <source>
        <dbReference type="ARBA" id="ARBA00022679"/>
    </source>
</evidence>
<sequence>MLRTQWQLSVTTLTLLISVYYALILNYPIYLRFYAIFSASPVVSIPFAISIPVFLISALNIIFSLFNWRYFLKSFFILLTLTSAVVSYATTKYGVIFDKEMIQNIFETNIHEADSYLNMSFALWFLFLGVLPSLLLAKTKIIYPRNVFKSLLWRACSILVSVVIILIIGFFLYKDYASVGRNNSDLKKYIIPTYFVNNTYKYIHERYFTKAIPFQHLGMDAQDSARGAEDKPTLLVLVVGETARSQNYQLNGYPRPTNQYTQDLGVISFRHVRSCGTATAVSVPCMFSVMTHDNYDAALAHNQDGLLDILKHAGVSLLWKDNDGGCKGVCDRIPHESLSPDKSNPLCNGSTCYDEALLENFDNDIKNIKGDRVLTLHLIGSHGPTYYLRYPPSHRVFVPDCPRSDIENCDNAALRNTYDNTILYTDYVIAQIIKKLQALSGKYNTGLIYLSDHGESLGESGLYLHGTPYDLAPAEQTTVPLITWFSPGLVQSKELNLSCLQKEAATGQFSQGNLFHSMLGLMDIKTSVYQPELDLFHQCRNAL</sequence>
<dbReference type="InterPro" id="IPR012549">
    <property type="entry name" value="EptA-like_N"/>
</dbReference>
<evidence type="ECO:0000256" key="3">
    <source>
        <dbReference type="ARBA" id="ARBA00022519"/>
    </source>
</evidence>
<gene>
    <name evidence="11" type="ORF">J2R62_01380</name>
</gene>
<dbReference type="InterPro" id="IPR040423">
    <property type="entry name" value="PEA_transferase"/>
</dbReference>
<dbReference type="InterPro" id="IPR017850">
    <property type="entry name" value="Alkaline_phosphatase_core_sf"/>
</dbReference>
<dbReference type="InterPro" id="IPR000917">
    <property type="entry name" value="Sulfatase_N"/>
</dbReference>
<evidence type="ECO:0000256" key="2">
    <source>
        <dbReference type="ARBA" id="ARBA00022475"/>
    </source>
</evidence>
<protein>
    <submittedName>
        <fullName evidence="11">Phosphoethanolamine--lipid A transferase</fullName>
    </submittedName>
</protein>
<dbReference type="GO" id="GO:0016776">
    <property type="term" value="F:phosphotransferase activity, phosphate group as acceptor"/>
    <property type="evidence" value="ECO:0007669"/>
    <property type="project" value="TreeGrafter"/>
</dbReference>
<dbReference type="RefSeq" id="WP_207541487.1">
    <property type="nucleotide sequence ID" value="NZ_JAFNAA010000001.1"/>
</dbReference>
<dbReference type="PANTHER" id="PTHR30443">
    <property type="entry name" value="INNER MEMBRANE PROTEIN"/>
    <property type="match status" value="1"/>
</dbReference>
<dbReference type="Proteomes" id="UP000664658">
    <property type="component" value="Unassembled WGS sequence"/>
</dbReference>
<feature type="transmembrane region" description="Helical" evidence="8">
    <location>
        <begin position="151"/>
        <end position="173"/>
    </location>
</feature>
<evidence type="ECO:0000259" key="10">
    <source>
        <dbReference type="Pfam" id="PF08019"/>
    </source>
</evidence>
<keyword evidence="6 8" id="KW-1133">Transmembrane helix</keyword>
<evidence type="ECO:0000259" key="9">
    <source>
        <dbReference type="Pfam" id="PF00884"/>
    </source>
</evidence>
<keyword evidence="7 8" id="KW-0472">Membrane</keyword>
<feature type="transmembrane region" description="Helical" evidence="8">
    <location>
        <begin position="75"/>
        <end position="96"/>
    </location>
</feature>
<feature type="transmembrane region" description="Helical" evidence="8">
    <location>
        <begin position="12"/>
        <end position="30"/>
    </location>
</feature>
<feature type="domain" description="Phosphoethanolamine transferase N-terminal" evidence="10">
    <location>
        <begin position="55"/>
        <end position="207"/>
    </location>
</feature>
<keyword evidence="3" id="KW-0997">Cell inner membrane</keyword>
<evidence type="ECO:0000256" key="8">
    <source>
        <dbReference type="SAM" id="Phobius"/>
    </source>
</evidence>
<dbReference type="GO" id="GO:0009244">
    <property type="term" value="P:lipopolysaccharide core region biosynthetic process"/>
    <property type="evidence" value="ECO:0007669"/>
    <property type="project" value="TreeGrafter"/>
</dbReference>
<evidence type="ECO:0000256" key="6">
    <source>
        <dbReference type="ARBA" id="ARBA00022989"/>
    </source>
</evidence>
<dbReference type="Pfam" id="PF00884">
    <property type="entry name" value="Sulfatase"/>
    <property type="match status" value="1"/>
</dbReference>
<dbReference type="NCBIfam" id="NF028537">
    <property type="entry name" value="P_eth_NH2_trans"/>
    <property type="match status" value="1"/>
</dbReference>
<feature type="transmembrane region" description="Helical" evidence="8">
    <location>
        <begin position="116"/>
        <end position="139"/>
    </location>
</feature>
<dbReference type="Pfam" id="PF08019">
    <property type="entry name" value="EptA_B_N"/>
    <property type="match status" value="1"/>
</dbReference>
<dbReference type="CDD" id="cd16017">
    <property type="entry name" value="LptA"/>
    <property type="match status" value="1"/>
</dbReference>